<feature type="region of interest" description="Disordered" evidence="6">
    <location>
        <begin position="1"/>
        <end position="22"/>
    </location>
</feature>
<evidence type="ECO:0000313" key="8">
    <source>
        <dbReference type="EMBL" id="AEE45515.1"/>
    </source>
</evidence>
<keyword evidence="4 7" id="KW-1133">Transmembrane helix</keyword>
<dbReference type="PIRSF" id="PIRSF006060">
    <property type="entry name" value="AA_transporter"/>
    <property type="match status" value="1"/>
</dbReference>
<keyword evidence="9" id="KW-1185">Reference proteome</keyword>
<gene>
    <name evidence="8" type="ordered locus">Celf_1380</name>
</gene>
<dbReference type="eggNOG" id="COG0531">
    <property type="taxonomic scope" value="Bacteria"/>
</dbReference>
<dbReference type="AlphaFoldDB" id="F4H5R5"/>
<dbReference type="Gene3D" id="1.20.1740.10">
    <property type="entry name" value="Amino acid/polyamine transporter I"/>
    <property type="match status" value="1"/>
</dbReference>
<keyword evidence="2" id="KW-1003">Cell membrane</keyword>
<sequence>MPAPTTSPRPDATAGRDPADPTPLAPHGAVGVLLGSAWYVAAVLGTGILLLPALAVEVAGPASVVAVALVLLASVPLAATFAALATRYPDAGGVATYVRRALGPTAARATGYWFFFGVCVGTPVVALLGAEYVVAMVGGDGPLVYVVAAVLLVPPFATNAVGLRLAGPVQLALTGGLVAIVVVVAAAAAPAAQTAHLTPFLPHGWAGVGAAVSLYVWAFAGWEAVTHVAGEFRDPRRTIPRATAAALVVVGAAYLALQWVTVTALGPAAASSTVPLLDLVDLRLPSAARVAVAVVAAVVTLGVLNAYVAAFAKLGASLGRDGDLPRWLEPGGEAGGVPRRALVVVGALATGYLALAVATGGDLGPFVLVHTSCMVAIYGTGVVAALRLLRRGTPGWWAALAACVLVVGLLVLAGAHLLVPAALGGVAVVVGLVRSRLRRLGATHPQAPDGPPRATRVQRPRQDSNLQPTD</sequence>
<evidence type="ECO:0000256" key="6">
    <source>
        <dbReference type="SAM" id="MobiDB-lite"/>
    </source>
</evidence>
<dbReference type="GO" id="GO:0022857">
    <property type="term" value="F:transmembrane transporter activity"/>
    <property type="evidence" value="ECO:0007669"/>
    <property type="project" value="InterPro"/>
</dbReference>
<feature type="transmembrane region" description="Helical" evidence="7">
    <location>
        <begin position="246"/>
        <end position="270"/>
    </location>
</feature>
<evidence type="ECO:0000256" key="4">
    <source>
        <dbReference type="ARBA" id="ARBA00022989"/>
    </source>
</evidence>
<evidence type="ECO:0000256" key="2">
    <source>
        <dbReference type="ARBA" id="ARBA00022475"/>
    </source>
</evidence>
<feature type="transmembrane region" description="Helical" evidence="7">
    <location>
        <begin position="169"/>
        <end position="192"/>
    </location>
</feature>
<feature type="transmembrane region" description="Helical" evidence="7">
    <location>
        <begin position="367"/>
        <end position="389"/>
    </location>
</feature>
<feature type="transmembrane region" description="Helical" evidence="7">
    <location>
        <begin position="142"/>
        <end position="162"/>
    </location>
</feature>
<comment type="subcellular location">
    <subcellularLocation>
        <location evidence="1">Cell membrane</location>
        <topology evidence="1">Multi-pass membrane protein</topology>
    </subcellularLocation>
</comment>
<feature type="transmembrane region" description="Helical" evidence="7">
    <location>
        <begin position="290"/>
        <end position="310"/>
    </location>
</feature>
<dbReference type="KEGG" id="cfi:Celf_1380"/>
<protein>
    <submittedName>
        <fullName evidence="8">Amino acid permease-associated region</fullName>
    </submittedName>
</protein>
<dbReference type="PANTHER" id="PTHR42770">
    <property type="entry name" value="AMINO ACID TRANSPORTER-RELATED"/>
    <property type="match status" value="1"/>
</dbReference>
<feature type="transmembrane region" description="Helical" evidence="7">
    <location>
        <begin position="109"/>
        <end position="130"/>
    </location>
</feature>
<organism evidence="8 9">
    <name type="scientific">Cellulomonas fimi (strain ATCC 484 / DSM 20113 / JCM 1341 / CCUG 24087 / LMG 16345 / NBRC 15513 / NCIMB 8980 / NCTC 7547 / NRS-133)</name>
    <dbReference type="NCBI Taxonomy" id="590998"/>
    <lineage>
        <taxon>Bacteria</taxon>
        <taxon>Bacillati</taxon>
        <taxon>Actinomycetota</taxon>
        <taxon>Actinomycetes</taxon>
        <taxon>Micrococcales</taxon>
        <taxon>Cellulomonadaceae</taxon>
        <taxon>Cellulomonas</taxon>
    </lineage>
</organism>
<dbReference type="GO" id="GO:0005886">
    <property type="term" value="C:plasma membrane"/>
    <property type="evidence" value="ECO:0007669"/>
    <property type="project" value="UniProtKB-SubCell"/>
</dbReference>
<reference evidence="8 9" key="1">
    <citation type="submission" date="2011-04" db="EMBL/GenBank/DDBJ databases">
        <title>Complete sequence of Cellulomonas fimi ATCC 484.</title>
        <authorList>
            <consortium name="US DOE Joint Genome Institute"/>
            <person name="Lucas S."/>
            <person name="Han J."/>
            <person name="Lapidus A."/>
            <person name="Cheng J.-F."/>
            <person name="Goodwin L."/>
            <person name="Pitluck S."/>
            <person name="Peters L."/>
            <person name="Chertkov O."/>
            <person name="Detter J.C."/>
            <person name="Han C."/>
            <person name="Tapia R."/>
            <person name="Land M."/>
            <person name="Hauser L."/>
            <person name="Kyrpides N."/>
            <person name="Ivanova N."/>
            <person name="Ovchinnikova G."/>
            <person name="Pagani I."/>
            <person name="Mead D."/>
            <person name="Brumm P."/>
            <person name="Woyke T."/>
        </authorList>
    </citation>
    <scope>NUCLEOTIDE SEQUENCE [LARGE SCALE GENOMIC DNA]</scope>
    <source>
        <strain evidence="9">ATCC 484 / DSM 20113 / JCM 1341 / NBRC 15513 / NCIMB 8980 / NCTC 7547</strain>
    </source>
</reference>
<feature type="transmembrane region" description="Helical" evidence="7">
    <location>
        <begin position="62"/>
        <end position="88"/>
    </location>
</feature>
<feature type="transmembrane region" description="Helical" evidence="7">
    <location>
        <begin position="396"/>
        <end position="415"/>
    </location>
</feature>
<name>F4H5R5_CELFA</name>
<dbReference type="STRING" id="590998.Celf_1380"/>
<keyword evidence="3 7" id="KW-0812">Transmembrane</keyword>
<dbReference type="InterPro" id="IPR050367">
    <property type="entry name" value="APC_superfamily"/>
</dbReference>
<feature type="transmembrane region" description="Helical" evidence="7">
    <location>
        <begin position="341"/>
        <end position="361"/>
    </location>
</feature>
<dbReference type="PANTHER" id="PTHR42770:SF13">
    <property type="entry name" value="L-METHIONINE_BRANCHED-CHAIN AMINO ACID EXPORTER YJEH"/>
    <property type="match status" value="1"/>
</dbReference>
<evidence type="ECO:0000256" key="1">
    <source>
        <dbReference type="ARBA" id="ARBA00004651"/>
    </source>
</evidence>
<evidence type="ECO:0000256" key="5">
    <source>
        <dbReference type="ARBA" id="ARBA00023136"/>
    </source>
</evidence>
<feature type="transmembrane region" description="Helical" evidence="7">
    <location>
        <begin position="204"/>
        <end position="225"/>
    </location>
</feature>
<dbReference type="Pfam" id="PF13520">
    <property type="entry name" value="AA_permease_2"/>
    <property type="match status" value="1"/>
</dbReference>
<dbReference type="HOGENOM" id="CLU_007946_18_1_11"/>
<dbReference type="InterPro" id="IPR002293">
    <property type="entry name" value="AA/rel_permease1"/>
</dbReference>
<dbReference type="Proteomes" id="UP000008460">
    <property type="component" value="Chromosome"/>
</dbReference>
<keyword evidence="5 7" id="KW-0472">Membrane</keyword>
<dbReference type="EMBL" id="CP002666">
    <property type="protein sequence ID" value="AEE45515.1"/>
    <property type="molecule type" value="Genomic_DNA"/>
</dbReference>
<evidence type="ECO:0000313" key="9">
    <source>
        <dbReference type="Proteomes" id="UP000008460"/>
    </source>
</evidence>
<proteinExistence type="predicted"/>
<evidence type="ECO:0000256" key="3">
    <source>
        <dbReference type="ARBA" id="ARBA00022692"/>
    </source>
</evidence>
<feature type="region of interest" description="Disordered" evidence="6">
    <location>
        <begin position="441"/>
        <end position="470"/>
    </location>
</feature>
<evidence type="ECO:0000256" key="7">
    <source>
        <dbReference type="SAM" id="Phobius"/>
    </source>
</evidence>
<feature type="transmembrane region" description="Helical" evidence="7">
    <location>
        <begin position="421"/>
        <end position="437"/>
    </location>
</feature>
<feature type="transmembrane region" description="Helical" evidence="7">
    <location>
        <begin position="37"/>
        <end position="56"/>
    </location>
</feature>
<accession>F4H5R5</accession>